<dbReference type="KEGG" id="ccac:CcaHIS019_0101820"/>
<feature type="compositionally biased region" description="Acidic residues" evidence="1">
    <location>
        <begin position="65"/>
        <end position="74"/>
    </location>
</feature>
<proteinExistence type="predicted"/>
<reference evidence="2" key="1">
    <citation type="journal article" date="2023" name="BMC Genomics">
        <title>Chromosome-level genome assemblies of Cutaneotrichosporon spp. (Trichosporonales, Basidiomycota) reveal imbalanced evolution between nucleotide sequences and chromosome synteny.</title>
        <authorList>
            <person name="Kobayashi Y."/>
            <person name="Kayamori A."/>
            <person name="Aoki K."/>
            <person name="Shiwa Y."/>
            <person name="Matsutani M."/>
            <person name="Fujita N."/>
            <person name="Sugita T."/>
            <person name="Iwasaki W."/>
            <person name="Tanaka N."/>
            <person name="Takashima M."/>
        </authorList>
    </citation>
    <scope>NUCLEOTIDE SEQUENCE</scope>
    <source>
        <strain evidence="2">HIS019</strain>
    </source>
</reference>
<gene>
    <name evidence="2" type="ORF">CcaverHIS019_0101820</name>
</gene>
<feature type="region of interest" description="Disordered" evidence="1">
    <location>
        <begin position="39"/>
        <end position="74"/>
    </location>
</feature>
<evidence type="ECO:0000313" key="2">
    <source>
        <dbReference type="EMBL" id="BEI87464.1"/>
    </source>
</evidence>
<name>A0AA48I0U8_9TREE</name>
<accession>A0AA48I0U8</accession>
<dbReference type="RefSeq" id="XP_060452730.1">
    <property type="nucleotide sequence ID" value="XM_060597478.1"/>
</dbReference>
<dbReference type="EMBL" id="AP028212">
    <property type="protein sequence ID" value="BEI87464.1"/>
    <property type="molecule type" value="Genomic_DNA"/>
</dbReference>
<organism evidence="2 3">
    <name type="scientific">Cutaneotrichosporon cavernicola</name>
    <dbReference type="NCBI Taxonomy" id="279322"/>
    <lineage>
        <taxon>Eukaryota</taxon>
        <taxon>Fungi</taxon>
        <taxon>Dikarya</taxon>
        <taxon>Basidiomycota</taxon>
        <taxon>Agaricomycotina</taxon>
        <taxon>Tremellomycetes</taxon>
        <taxon>Trichosporonales</taxon>
        <taxon>Trichosporonaceae</taxon>
        <taxon>Cutaneotrichosporon</taxon>
    </lineage>
</organism>
<keyword evidence="3" id="KW-1185">Reference proteome</keyword>
<protein>
    <submittedName>
        <fullName evidence="2">Uncharacterized protein</fullName>
    </submittedName>
</protein>
<evidence type="ECO:0000313" key="3">
    <source>
        <dbReference type="Proteomes" id="UP001233271"/>
    </source>
</evidence>
<dbReference type="Proteomes" id="UP001233271">
    <property type="component" value="Chromosome 1"/>
</dbReference>
<feature type="compositionally biased region" description="Polar residues" evidence="1">
    <location>
        <begin position="44"/>
        <end position="54"/>
    </location>
</feature>
<feature type="region of interest" description="Disordered" evidence="1">
    <location>
        <begin position="1"/>
        <end position="27"/>
    </location>
</feature>
<dbReference type="AlphaFoldDB" id="A0AA48I0U8"/>
<dbReference type="GeneID" id="85491335"/>
<sequence>MATLTTSGGEQLKPASDGTPDRESNSLFVRKRKVLEEGEENKVVNKSSQGNFSNVRRPRKRYVIDDEDEDEDDL</sequence>
<evidence type="ECO:0000256" key="1">
    <source>
        <dbReference type="SAM" id="MobiDB-lite"/>
    </source>
</evidence>